<reference evidence="2" key="1">
    <citation type="submission" date="2015-07" db="EMBL/GenBank/DDBJ databases">
        <title>Genome sequencing of Sunxiuqinia dokdonensis strain SK.</title>
        <authorList>
            <person name="Ahn S."/>
            <person name="Kim B.-C."/>
        </authorList>
    </citation>
    <scope>NUCLEOTIDE SEQUENCE [LARGE SCALE GENOMIC DNA]</scope>
    <source>
        <strain evidence="2">SK</strain>
    </source>
</reference>
<proteinExistence type="predicted"/>
<protein>
    <submittedName>
        <fullName evidence="1">Uncharacterized protein</fullName>
    </submittedName>
</protein>
<accession>A0A0L8VEE9</accession>
<evidence type="ECO:0000313" key="2">
    <source>
        <dbReference type="Proteomes" id="UP000036958"/>
    </source>
</evidence>
<evidence type="ECO:0000313" key="1">
    <source>
        <dbReference type="EMBL" id="KOH46834.1"/>
    </source>
</evidence>
<sequence length="100" mass="10663">MDNSRVGTKIRTRGSTPSAFTSFMNIGSRYAAVLPVPVCATPTTSAPDRMTGMAFACIGVGCSKPSSSNTFKIDLLTFNSLKLVIGRKDTLLMFPNHSSN</sequence>
<gene>
    <name evidence="1" type="ORF">NC99_03580</name>
</gene>
<dbReference type="Proteomes" id="UP000036958">
    <property type="component" value="Unassembled WGS sequence"/>
</dbReference>
<dbReference type="EMBL" id="LGIA01000017">
    <property type="protein sequence ID" value="KOH46834.1"/>
    <property type="molecule type" value="Genomic_DNA"/>
</dbReference>
<dbReference type="AlphaFoldDB" id="A0A0L8VEE9"/>
<name>A0A0L8VEE9_9BACT</name>
<keyword evidence="2" id="KW-1185">Reference proteome</keyword>
<comment type="caution">
    <text evidence="1">The sequence shown here is derived from an EMBL/GenBank/DDBJ whole genome shotgun (WGS) entry which is preliminary data.</text>
</comment>
<organism evidence="1 2">
    <name type="scientific">Sunxiuqinia dokdonensis</name>
    <dbReference type="NCBI Taxonomy" id="1409788"/>
    <lineage>
        <taxon>Bacteria</taxon>
        <taxon>Pseudomonadati</taxon>
        <taxon>Bacteroidota</taxon>
        <taxon>Bacteroidia</taxon>
        <taxon>Marinilabiliales</taxon>
        <taxon>Prolixibacteraceae</taxon>
        <taxon>Sunxiuqinia</taxon>
    </lineage>
</organism>